<dbReference type="PANTHER" id="PTHR23244:SF501">
    <property type="entry name" value="BTB DOMAIN-CONTAINING PROTEIN"/>
    <property type="match status" value="1"/>
</dbReference>
<dbReference type="EMBL" id="JALLPB020000246">
    <property type="protein sequence ID" value="KAL3811637.1"/>
    <property type="molecule type" value="Genomic_DNA"/>
</dbReference>
<dbReference type="PANTHER" id="PTHR23244">
    <property type="entry name" value="KELCH REPEAT DOMAIN"/>
    <property type="match status" value="1"/>
</dbReference>
<accession>A0ABD3REZ9</accession>
<sequence>MRWSEVPLHNNDGATMGGGVEGESVGGVDMRRGGGSGPSASSSSSATSSNFASSMPQIKNHSVTHHMGYLYCFGGYDGRRNHQSLSVYSLGERRWMDVRSTTAAAAVATSTSGGGRGVASRGRVDVYDDDDDDDDGYEYDVGDLPPSRRMRAGAGGGAGAAGRRTPSIGGGGRRLVVRGVPPPGRNGHTATLAIGGRRRGRGRRGTRGRDGGGVARDDGRPVGGGEPPRCFSPPDDDDEDARRPTSRSSDPTTIVDREGDDDAHAPDRVDEGERAGRVRRRCHPRDDGGDDRDRPAAAFDDDDDDDVIPESAADDALVELSRAMGAMDAELGGEGGGACAIDDDDERGEKEKKDEEHCARRRGKEGGRDGVAMNDDVDDDGSVDDGRYVIDGIDGDVDDIDDEVDAQIIIIGGWLGVGPYAADDTWVLDISGGLERLRWFRPQTRGTPPGPCNMHSADYIPSRGEVYVFRGGNGREYLNDLHALDVVTYSWRKVRTHGTPPEHRANHSSALLDDGVRGGKSELFVFGGWNGSERLNDIHVLDTETSTWSTPRIMGVKPHPRAGMTLTALRGRLYLFGGSGTSSKCFDDLQVLDWEEMAWLDVNDVSDAIPPSSSSNEGNGDGRPPLFGASSAYYDNSWEMVGDPRGVGGGGIDHRGNRSASSSWDVLGGQDGMITMGGGIDDDDSCGRGGGSVKFADWRSYAGSTGGTPTRGNSANPNDEDTVPSVFVTGKPPGRRAGHTATAVGKHIYVFGGKLGRGGPSPRSCGTDYLNDFFVLDTDPPPPMRITEPPSPQLYASRLRHFYNDEEFSDVTFLVEGRKVYGHKLVLSTVSDCFRAMFMTGFRESGSEKAEIEIPNCSHGSFVTMMEYIYTGKGPRDIDVFRGDGMDRAIALLELADQFFLYNLKQIIEGVLQPAVNGETCAFLRQVAQKTNATQLDVYCQYFERNMNELV</sequence>
<evidence type="ECO:0000313" key="6">
    <source>
        <dbReference type="Proteomes" id="UP001530377"/>
    </source>
</evidence>
<dbReference type="Gene3D" id="2.120.10.80">
    <property type="entry name" value="Kelch-type beta propeller"/>
    <property type="match status" value="3"/>
</dbReference>
<organism evidence="5 6">
    <name type="scientific">Cyclostephanos tholiformis</name>
    <dbReference type="NCBI Taxonomy" id="382380"/>
    <lineage>
        <taxon>Eukaryota</taxon>
        <taxon>Sar</taxon>
        <taxon>Stramenopiles</taxon>
        <taxon>Ochrophyta</taxon>
        <taxon>Bacillariophyta</taxon>
        <taxon>Coscinodiscophyceae</taxon>
        <taxon>Thalassiosirophycidae</taxon>
        <taxon>Stephanodiscales</taxon>
        <taxon>Stephanodiscaceae</taxon>
        <taxon>Cyclostephanos</taxon>
    </lineage>
</organism>
<keyword evidence="2" id="KW-0677">Repeat</keyword>
<feature type="compositionally biased region" description="Basic residues" evidence="3">
    <location>
        <begin position="196"/>
        <end position="206"/>
    </location>
</feature>
<dbReference type="Pfam" id="PF24681">
    <property type="entry name" value="Kelch_KLHDC2_KLHL20_DRC7"/>
    <property type="match status" value="1"/>
</dbReference>
<keyword evidence="1" id="KW-0880">Kelch repeat</keyword>
<dbReference type="PROSITE" id="PS50097">
    <property type="entry name" value="BTB"/>
    <property type="match status" value="1"/>
</dbReference>
<feature type="region of interest" description="Disordered" evidence="3">
    <location>
        <begin position="609"/>
        <end position="628"/>
    </location>
</feature>
<dbReference type="Pfam" id="PF00651">
    <property type="entry name" value="BTB"/>
    <property type="match status" value="1"/>
</dbReference>
<feature type="region of interest" description="Disordered" evidence="3">
    <location>
        <begin position="329"/>
        <end position="383"/>
    </location>
</feature>
<dbReference type="InterPro" id="IPR000210">
    <property type="entry name" value="BTB/POZ_dom"/>
</dbReference>
<feature type="compositionally biased region" description="Basic and acidic residues" evidence="3">
    <location>
        <begin position="262"/>
        <end position="276"/>
    </location>
</feature>
<reference evidence="5 6" key="1">
    <citation type="submission" date="2024-10" db="EMBL/GenBank/DDBJ databases">
        <title>Updated reference genomes for cyclostephanoid diatoms.</title>
        <authorList>
            <person name="Roberts W.R."/>
            <person name="Alverson A.J."/>
        </authorList>
    </citation>
    <scope>NUCLEOTIDE SEQUENCE [LARGE SCALE GENOMIC DNA]</scope>
    <source>
        <strain evidence="5 6">AJA228-03</strain>
    </source>
</reference>
<feature type="compositionally biased region" description="Low complexity" evidence="3">
    <location>
        <begin position="38"/>
        <end position="53"/>
    </location>
</feature>
<name>A0ABD3REZ9_9STRA</name>
<feature type="compositionally biased region" description="Acidic residues" evidence="3">
    <location>
        <begin position="299"/>
        <end position="309"/>
    </location>
</feature>
<comment type="caution">
    <text evidence="5">The sequence shown here is derived from an EMBL/GenBank/DDBJ whole genome shotgun (WGS) entry which is preliminary data.</text>
</comment>
<evidence type="ECO:0000259" key="4">
    <source>
        <dbReference type="PROSITE" id="PS50097"/>
    </source>
</evidence>
<gene>
    <name evidence="5" type="ORF">ACHAXA_001394</name>
</gene>
<feature type="compositionally biased region" description="Acidic residues" evidence="3">
    <location>
        <begin position="127"/>
        <end position="141"/>
    </location>
</feature>
<evidence type="ECO:0000256" key="1">
    <source>
        <dbReference type="ARBA" id="ARBA00022441"/>
    </source>
</evidence>
<protein>
    <recommendedName>
        <fullName evidence="4">BTB domain-containing protein</fullName>
    </recommendedName>
</protein>
<feature type="domain" description="BTB" evidence="4">
    <location>
        <begin position="809"/>
        <end position="873"/>
    </location>
</feature>
<dbReference type="InterPro" id="IPR011333">
    <property type="entry name" value="SKP1/BTB/POZ_sf"/>
</dbReference>
<dbReference type="SMART" id="SM00612">
    <property type="entry name" value="Kelch"/>
    <property type="match status" value="2"/>
</dbReference>
<proteinExistence type="predicted"/>
<feature type="compositionally biased region" description="Basic and acidic residues" evidence="3">
    <location>
        <begin position="207"/>
        <end position="220"/>
    </location>
</feature>
<evidence type="ECO:0000256" key="3">
    <source>
        <dbReference type="SAM" id="MobiDB-lite"/>
    </source>
</evidence>
<feature type="compositionally biased region" description="Gly residues" evidence="3">
    <location>
        <begin position="15"/>
        <end position="25"/>
    </location>
</feature>
<feature type="compositionally biased region" description="Basic and acidic residues" evidence="3">
    <location>
        <begin position="347"/>
        <end position="368"/>
    </location>
</feature>
<feature type="region of interest" description="Disordered" evidence="3">
    <location>
        <begin position="703"/>
        <end position="723"/>
    </location>
</feature>
<dbReference type="SUPFAM" id="SSF117281">
    <property type="entry name" value="Kelch motif"/>
    <property type="match status" value="3"/>
</dbReference>
<dbReference type="SMART" id="SM00225">
    <property type="entry name" value="BTB"/>
    <property type="match status" value="1"/>
</dbReference>
<dbReference type="Proteomes" id="UP001530377">
    <property type="component" value="Unassembled WGS sequence"/>
</dbReference>
<feature type="region of interest" description="Disordered" evidence="3">
    <location>
        <begin position="1"/>
        <end position="53"/>
    </location>
</feature>
<evidence type="ECO:0000313" key="5">
    <source>
        <dbReference type="EMBL" id="KAL3811637.1"/>
    </source>
</evidence>
<dbReference type="SUPFAM" id="SSF54695">
    <property type="entry name" value="POZ domain"/>
    <property type="match status" value="1"/>
</dbReference>
<feature type="region of interest" description="Disordered" evidence="3">
    <location>
        <begin position="109"/>
        <end position="309"/>
    </location>
</feature>
<dbReference type="InterPro" id="IPR006652">
    <property type="entry name" value="Kelch_1"/>
</dbReference>
<feature type="compositionally biased region" description="Polar residues" evidence="3">
    <location>
        <begin position="707"/>
        <end position="717"/>
    </location>
</feature>
<dbReference type="Gene3D" id="3.30.710.10">
    <property type="entry name" value="Potassium Channel Kv1.1, Chain A"/>
    <property type="match status" value="1"/>
</dbReference>
<dbReference type="AlphaFoldDB" id="A0ABD3REZ9"/>
<keyword evidence="6" id="KW-1185">Reference proteome</keyword>
<dbReference type="Pfam" id="PF01344">
    <property type="entry name" value="Kelch_1"/>
    <property type="match status" value="2"/>
</dbReference>
<feature type="compositionally biased region" description="Basic and acidic residues" evidence="3">
    <location>
        <begin position="284"/>
        <end position="295"/>
    </location>
</feature>
<dbReference type="InterPro" id="IPR015915">
    <property type="entry name" value="Kelch-typ_b-propeller"/>
</dbReference>
<evidence type="ECO:0000256" key="2">
    <source>
        <dbReference type="ARBA" id="ARBA00022737"/>
    </source>
</evidence>